<sequence>MANESFSLGEPMSNEKLVRKVMRTLPRKYAHKVENEILRKLRVDQDQEIQHLKAQVNALNKGLKMMNSSTNILEEILSVGKNVGGNTGICSERLDLAVKDSASNGWSSTKVK</sequence>
<keyword evidence="2" id="KW-1185">Reference proteome</keyword>
<evidence type="ECO:0000313" key="2">
    <source>
        <dbReference type="Proteomes" id="UP001454036"/>
    </source>
</evidence>
<proteinExistence type="predicted"/>
<dbReference type="EMBL" id="BAABME010003930">
    <property type="protein sequence ID" value="GAA0160598.1"/>
    <property type="molecule type" value="Genomic_DNA"/>
</dbReference>
<reference evidence="1 2" key="1">
    <citation type="submission" date="2024-01" db="EMBL/GenBank/DDBJ databases">
        <title>The complete chloroplast genome sequence of Lithospermum erythrorhizon: insights into the phylogenetic relationship among Boraginaceae species and the maternal lineages of purple gromwells.</title>
        <authorList>
            <person name="Okada T."/>
            <person name="Watanabe K."/>
        </authorList>
    </citation>
    <scope>NUCLEOTIDE SEQUENCE [LARGE SCALE GENOMIC DNA]</scope>
</reference>
<evidence type="ECO:0000313" key="1">
    <source>
        <dbReference type="EMBL" id="GAA0160598.1"/>
    </source>
</evidence>
<dbReference type="Proteomes" id="UP001454036">
    <property type="component" value="Unassembled WGS sequence"/>
</dbReference>
<name>A0AAV3QAJ4_LITER</name>
<gene>
    <name evidence="1" type="ORF">LIER_17117</name>
</gene>
<accession>A0AAV3QAJ4</accession>
<protein>
    <submittedName>
        <fullName evidence="1">Uncharacterized protein</fullName>
    </submittedName>
</protein>
<comment type="caution">
    <text evidence="1">The sequence shown here is derived from an EMBL/GenBank/DDBJ whole genome shotgun (WGS) entry which is preliminary data.</text>
</comment>
<organism evidence="1 2">
    <name type="scientific">Lithospermum erythrorhizon</name>
    <name type="common">Purple gromwell</name>
    <name type="synonym">Lithospermum officinale var. erythrorhizon</name>
    <dbReference type="NCBI Taxonomy" id="34254"/>
    <lineage>
        <taxon>Eukaryota</taxon>
        <taxon>Viridiplantae</taxon>
        <taxon>Streptophyta</taxon>
        <taxon>Embryophyta</taxon>
        <taxon>Tracheophyta</taxon>
        <taxon>Spermatophyta</taxon>
        <taxon>Magnoliopsida</taxon>
        <taxon>eudicotyledons</taxon>
        <taxon>Gunneridae</taxon>
        <taxon>Pentapetalae</taxon>
        <taxon>asterids</taxon>
        <taxon>lamiids</taxon>
        <taxon>Boraginales</taxon>
        <taxon>Boraginaceae</taxon>
        <taxon>Boraginoideae</taxon>
        <taxon>Lithospermeae</taxon>
        <taxon>Lithospermum</taxon>
    </lineage>
</organism>
<dbReference type="AlphaFoldDB" id="A0AAV3QAJ4"/>